<dbReference type="AlphaFoldDB" id="A0A5K3G6E5"/>
<reference evidence="2" key="1">
    <citation type="submission" date="2019-11" db="UniProtKB">
        <authorList>
            <consortium name="WormBaseParasite"/>
        </authorList>
    </citation>
    <scope>IDENTIFICATION</scope>
</reference>
<accession>A0A5K3G6E5</accession>
<feature type="compositionally biased region" description="Pro residues" evidence="1">
    <location>
        <begin position="1"/>
        <end position="11"/>
    </location>
</feature>
<feature type="compositionally biased region" description="Low complexity" evidence="1">
    <location>
        <begin position="16"/>
        <end position="37"/>
    </location>
</feature>
<proteinExistence type="predicted"/>
<organism evidence="2">
    <name type="scientific">Mesocestoides corti</name>
    <name type="common">Flatworm</name>
    <dbReference type="NCBI Taxonomy" id="53468"/>
    <lineage>
        <taxon>Eukaryota</taxon>
        <taxon>Metazoa</taxon>
        <taxon>Spiralia</taxon>
        <taxon>Lophotrochozoa</taxon>
        <taxon>Platyhelminthes</taxon>
        <taxon>Cestoda</taxon>
        <taxon>Eucestoda</taxon>
        <taxon>Cyclophyllidea</taxon>
        <taxon>Mesocestoididae</taxon>
        <taxon>Mesocestoides</taxon>
    </lineage>
</organism>
<feature type="region of interest" description="Disordered" evidence="1">
    <location>
        <begin position="1"/>
        <end position="46"/>
    </location>
</feature>
<protein>
    <submittedName>
        <fullName evidence="2">Uncharacterized protein</fullName>
    </submittedName>
</protein>
<name>A0A5K3G6E5_MESCO</name>
<dbReference type="WBParaSite" id="MCU_013937-RA">
    <property type="protein sequence ID" value="MCU_013937-RA"/>
    <property type="gene ID" value="MCU_013937"/>
</dbReference>
<sequence length="74" mass="7812">MHPTPTHPPSQPASQPGPRHSPSSGAPSPSSFTSSRSHLPRWSSMPPHFHLAAYSPALAPALSLSATTQRLKLP</sequence>
<evidence type="ECO:0000256" key="1">
    <source>
        <dbReference type="SAM" id="MobiDB-lite"/>
    </source>
</evidence>
<evidence type="ECO:0000313" key="2">
    <source>
        <dbReference type="WBParaSite" id="MCU_013937-RA"/>
    </source>
</evidence>